<proteinExistence type="predicted"/>
<dbReference type="GO" id="GO:0019546">
    <property type="term" value="P:L-arginine deiminase pathway"/>
    <property type="evidence" value="ECO:0007669"/>
    <property type="project" value="TreeGrafter"/>
</dbReference>
<sequence>MSGGRTLPTVINVTSVLPRPVAAAEPVARPRHYLMCRPEHFEVRYAINPWMRPGRPVDRERALAQWEALRQAYLDLGHRVDLIDPVPGLPDMVYAANGATVVDGTVLGARFRHPQRQAEAAAHRDWFAAAGFPVVEPEFVNEGEGDLLVVGDVVLAGHGFRTDPRAHAEAAAVFGREVVPLELVDPCFYHLDTAVAVLDDAHIAWLPAAFTPASQEVLRARFPEGIVAGPADAAVLGLNAVSDGRHVVLPAQATGLAAALRERGYTPVPVDLSELLNGGGGPKCCTLEVRS</sequence>
<reference evidence="1 2" key="1">
    <citation type="submission" date="2019-06" db="EMBL/GenBank/DDBJ databases">
        <title>Sequencing the genomes of 1000 actinobacteria strains.</title>
        <authorList>
            <person name="Klenk H.-P."/>
        </authorList>
    </citation>
    <scope>NUCLEOTIDE SEQUENCE [LARGE SCALE GENOMIC DNA]</scope>
    <source>
        <strain evidence="1 2">DSM 45671</strain>
    </source>
</reference>
<dbReference type="PANTHER" id="PTHR47271:SF2">
    <property type="entry name" value="ARGININE DEIMINASE"/>
    <property type="match status" value="1"/>
</dbReference>
<dbReference type="PANTHER" id="PTHR47271">
    <property type="entry name" value="ARGININE DEIMINASE"/>
    <property type="match status" value="1"/>
</dbReference>
<keyword evidence="2" id="KW-1185">Reference proteome</keyword>
<dbReference type="Gene3D" id="3.75.10.10">
    <property type="entry name" value="L-arginine/glycine Amidinotransferase, Chain A"/>
    <property type="match status" value="1"/>
</dbReference>
<dbReference type="SUPFAM" id="SSF55909">
    <property type="entry name" value="Pentein"/>
    <property type="match status" value="1"/>
</dbReference>
<evidence type="ECO:0000313" key="2">
    <source>
        <dbReference type="Proteomes" id="UP000321261"/>
    </source>
</evidence>
<dbReference type="Proteomes" id="UP000321261">
    <property type="component" value="Unassembled WGS sequence"/>
</dbReference>
<keyword evidence="1" id="KW-0378">Hydrolase</keyword>
<dbReference type="AlphaFoldDB" id="A0A561T1J5"/>
<comment type="caution">
    <text evidence="1">The sequence shown here is derived from an EMBL/GenBank/DDBJ whole genome shotgun (WGS) entry which is preliminary data.</text>
</comment>
<accession>A0A561T1J5</accession>
<dbReference type="EMBL" id="VIWU01000001">
    <property type="protein sequence ID" value="TWF80986.1"/>
    <property type="molecule type" value="Genomic_DNA"/>
</dbReference>
<protein>
    <submittedName>
        <fullName evidence="1">N-dimethylarginine dimethylaminohydrolase</fullName>
    </submittedName>
</protein>
<dbReference type="GO" id="GO:0016990">
    <property type="term" value="F:arginine deiminase activity"/>
    <property type="evidence" value="ECO:0007669"/>
    <property type="project" value="TreeGrafter"/>
</dbReference>
<evidence type="ECO:0000313" key="1">
    <source>
        <dbReference type="EMBL" id="TWF80986.1"/>
    </source>
</evidence>
<dbReference type="NCBIfam" id="NF045659">
    <property type="entry name" value="DiMArgaseDdahMtb"/>
    <property type="match status" value="1"/>
</dbReference>
<gene>
    <name evidence="1" type="ORF">FHX44_116929</name>
</gene>
<organism evidence="1 2">
    <name type="scientific">Pseudonocardia hierapolitana</name>
    <dbReference type="NCBI Taxonomy" id="1128676"/>
    <lineage>
        <taxon>Bacteria</taxon>
        <taxon>Bacillati</taxon>
        <taxon>Actinomycetota</taxon>
        <taxon>Actinomycetes</taxon>
        <taxon>Pseudonocardiales</taxon>
        <taxon>Pseudonocardiaceae</taxon>
        <taxon>Pseudonocardia</taxon>
    </lineage>
</organism>
<name>A0A561T1J5_9PSEU</name>